<dbReference type="Pfam" id="PF26046">
    <property type="entry name" value="DUF8014"/>
    <property type="match status" value="1"/>
</dbReference>
<evidence type="ECO:0000313" key="2">
    <source>
        <dbReference type="EMBL" id="SFR55460.1"/>
    </source>
</evidence>
<dbReference type="Proteomes" id="UP000198531">
    <property type="component" value="Unassembled WGS sequence"/>
</dbReference>
<gene>
    <name evidence="2" type="ORF">SAMN04487947_2218</name>
</gene>
<organism evidence="2 3">
    <name type="scientific">Halogeometricum rufum</name>
    <dbReference type="NCBI Taxonomy" id="553469"/>
    <lineage>
        <taxon>Archaea</taxon>
        <taxon>Methanobacteriati</taxon>
        <taxon>Methanobacteriota</taxon>
        <taxon>Stenosarchaea group</taxon>
        <taxon>Halobacteria</taxon>
        <taxon>Halobacteriales</taxon>
        <taxon>Haloferacaceae</taxon>
        <taxon>Halogeometricum</taxon>
    </lineage>
</organism>
<proteinExistence type="predicted"/>
<dbReference type="InterPro" id="IPR058327">
    <property type="entry name" value="DUF8014"/>
</dbReference>
<dbReference type="RefSeq" id="WP_177232596.1">
    <property type="nucleotide sequence ID" value="NZ_FOYT01000002.1"/>
</dbReference>
<dbReference type="AlphaFoldDB" id="A0A1I6HMF2"/>
<sequence length="54" mass="5934">METCAEDGCEDPAAVRVYVPWDEDRDVCTGHARVLAQKDGVVAEPLEGTGDDWR</sequence>
<feature type="domain" description="DUF8014" evidence="1">
    <location>
        <begin position="1"/>
        <end position="54"/>
    </location>
</feature>
<reference evidence="3" key="1">
    <citation type="submission" date="2016-10" db="EMBL/GenBank/DDBJ databases">
        <authorList>
            <person name="Varghese N."/>
            <person name="Submissions S."/>
        </authorList>
    </citation>
    <scope>NUCLEOTIDE SEQUENCE [LARGE SCALE GENOMIC DNA]</scope>
    <source>
        <strain evidence="3">CGMCC 1.7736</strain>
    </source>
</reference>
<dbReference type="EMBL" id="FOYT01000002">
    <property type="protein sequence ID" value="SFR55460.1"/>
    <property type="molecule type" value="Genomic_DNA"/>
</dbReference>
<evidence type="ECO:0000313" key="3">
    <source>
        <dbReference type="Proteomes" id="UP000198531"/>
    </source>
</evidence>
<name>A0A1I6HMF2_9EURY</name>
<keyword evidence="3" id="KW-1185">Reference proteome</keyword>
<accession>A0A1I6HMF2</accession>
<evidence type="ECO:0000259" key="1">
    <source>
        <dbReference type="Pfam" id="PF26046"/>
    </source>
</evidence>
<protein>
    <recommendedName>
        <fullName evidence="1">DUF8014 domain-containing protein</fullName>
    </recommendedName>
</protein>
<dbReference type="OrthoDB" id="192467at2157"/>